<evidence type="ECO:0000313" key="1">
    <source>
        <dbReference type="EMBL" id="CUJ99553.1"/>
    </source>
</evidence>
<proteinExistence type="predicted"/>
<protein>
    <submittedName>
        <fullName evidence="1">Uncharacterized protein</fullName>
    </submittedName>
</protein>
<organism evidence="1 2">
    <name type="scientific">Shimia thalassica</name>
    <dbReference type="NCBI Taxonomy" id="1715693"/>
    <lineage>
        <taxon>Bacteria</taxon>
        <taxon>Pseudomonadati</taxon>
        <taxon>Pseudomonadota</taxon>
        <taxon>Alphaproteobacteria</taxon>
        <taxon>Rhodobacterales</taxon>
        <taxon>Roseobacteraceae</taxon>
    </lineage>
</organism>
<accession>A0A0N7M9H8</accession>
<reference evidence="2" key="1">
    <citation type="submission" date="2015-09" db="EMBL/GenBank/DDBJ databases">
        <authorList>
            <person name="Rodrigo-Torres Lidia"/>
            <person name="Arahal R.David."/>
        </authorList>
    </citation>
    <scope>NUCLEOTIDE SEQUENCE [LARGE SCALE GENOMIC DNA]</scope>
    <source>
        <strain evidence="2">CECT 7735</strain>
    </source>
</reference>
<sequence length="123" mass="13851">MPFSHVLKLALAGVAHAKCVRDVAFFAQTGNKYSGCGFDFWVRKSVSKMHLSGPVLSHWIRRLHIDAILGICGNICNKSNVYLPVDFGFPQKNMTQIKLPECYRDLSKVDLISEPMHRFGRTA</sequence>
<dbReference type="EMBL" id="CYTW01000002">
    <property type="protein sequence ID" value="CUJ99553.1"/>
    <property type="molecule type" value="Genomic_DNA"/>
</dbReference>
<gene>
    <name evidence="1" type="ORF">PH7735_02220</name>
</gene>
<evidence type="ECO:0000313" key="2">
    <source>
        <dbReference type="Proteomes" id="UP000051870"/>
    </source>
</evidence>
<dbReference type="Proteomes" id="UP000051870">
    <property type="component" value="Unassembled WGS sequence"/>
</dbReference>
<dbReference type="STRING" id="1715693.PH7735_02220"/>
<keyword evidence="2" id="KW-1185">Reference proteome</keyword>
<dbReference type="AlphaFoldDB" id="A0A0N7M9H8"/>
<name>A0A0N7M9H8_9RHOB</name>